<comment type="subcellular location">
    <subcellularLocation>
        <location evidence="1">Membrane</location>
        <topology evidence="1">Single-pass membrane protein</topology>
    </subcellularLocation>
</comment>
<dbReference type="Pfam" id="PF13927">
    <property type="entry name" value="Ig_3"/>
    <property type="match status" value="2"/>
</dbReference>
<dbReference type="PROSITE" id="PS50835">
    <property type="entry name" value="IG_LIKE"/>
    <property type="match status" value="5"/>
</dbReference>
<dbReference type="SMART" id="SM00409">
    <property type="entry name" value="IG"/>
    <property type="match status" value="4"/>
</dbReference>
<dbReference type="PANTHER" id="PTHR23278">
    <property type="entry name" value="SIDESTEP PROTEIN"/>
    <property type="match status" value="1"/>
</dbReference>
<feature type="domain" description="Fibronectin type-III" evidence="10">
    <location>
        <begin position="549"/>
        <end position="637"/>
    </location>
</feature>
<dbReference type="SMART" id="SM00408">
    <property type="entry name" value="IGc2"/>
    <property type="match status" value="4"/>
</dbReference>
<dbReference type="KEGG" id="apln:108738703"/>
<dbReference type="STRING" id="224129.A0A1W4WV37"/>
<dbReference type="Gene3D" id="2.60.40.10">
    <property type="entry name" value="Immunoglobulins"/>
    <property type="match status" value="6"/>
</dbReference>
<keyword evidence="5" id="KW-1015">Disulfide bond</keyword>
<evidence type="ECO:0000256" key="3">
    <source>
        <dbReference type="ARBA" id="ARBA00022989"/>
    </source>
</evidence>
<dbReference type="RefSeq" id="XP_018327739.1">
    <property type="nucleotide sequence ID" value="XM_018472237.1"/>
</dbReference>
<dbReference type="SUPFAM" id="SSF48726">
    <property type="entry name" value="Immunoglobulin"/>
    <property type="match status" value="5"/>
</dbReference>
<evidence type="ECO:0000256" key="8">
    <source>
        <dbReference type="SAM" id="SignalP"/>
    </source>
</evidence>
<dbReference type="PROSITE" id="PS50853">
    <property type="entry name" value="FN3"/>
    <property type="match status" value="1"/>
</dbReference>
<keyword evidence="8" id="KW-0732">Signal</keyword>
<dbReference type="InterPro" id="IPR003961">
    <property type="entry name" value="FN3_dom"/>
</dbReference>
<proteinExistence type="predicted"/>
<dbReference type="InterPro" id="IPR013162">
    <property type="entry name" value="CD80_C2-set"/>
</dbReference>
<dbReference type="PANTHER" id="PTHR23278:SF19">
    <property type="entry name" value="OBSCURIN"/>
    <property type="match status" value="1"/>
</dbReference>
<dbReference type="InterPro" id="IPR036116">
    <property type="entry name" value="FN3_sf"/>
</dbReference>
<reference evidence="12" key="1">
    <citation type="submission" date="2025-08" db="UniProtKB">
        <authorList>
            <consortium name="RefSeq"/>
        </authorList>
    </citation>
    <scope>IDENTIFICATION</scope>
    <source>
        <tissue evidence="12">Entire body</tissue>
    </source>
</reference>
<keyword evidence="3 7" id="KW-1133">Transmembrane helix</keyword>
<evidence type="ECO:0000259" key="9">
    <source>
        <dbReference type="PROSITE" id="PS50835"/>
    </source>
</evidence>
<dbReference type="GeneID" id="108738703"/>
<dbReference type="InterPro" id="IPR003598">
    <property type="entry name" value="Ig_sub2"/>
</dbReference>
<feature type="domain" description="Ig-like" evidence="9">
    <location>
        <begin position="250"/>
        <end position="341"/>
    </location>
</feature>
<feature type="domain" description="Ig-like" evidence="9">
    <location>
        <begin position="25"/>
        <end position="138"/>
    </location>
</feature>
<organism evidence="11 12">
    <name type="scientific">Agrilus planipennis</name>
    <name type="common">Emerald ash borer</name>
    <name type="synonym">Agrilus marcopoli</name>
    <dbReference type="NCBI Taxonomy" id="224129"/>
    <lineage>
        <taxon>Eukaryota</taxon>
        <taxon>Metazoa</taxon>
        <taxon>Ecdysozoa</taxon>
        <taxon>Arthropoda</taxon>
        <taxon>Hexapoda</taxon>
        <taxon>Insecta</taxon>
        <taxon>Pterygota</taxon>
        <taxon>Neoptera</taxon>
        <taxon>Endopterygota</taxon>
        <taxon>Coleoptera</taxon>
        <taxon>Polyphaga</taxon>
        <taxon>Elateriformia</taxon>
        <taxon>Buprestoidea</taxon>
        <taxon>Buprestidae</taxon>
        <taxon>Agrilinae</taxon>
        <taxon>Agrilus</taxon>
    </lineage>
</organism>
<evidence type="ECO:0000256" key="5">
    <source>
        <dbReference type="ARBA" id="ARBA00023157"/>
    </source>
</evidence>
<evidence type="ECO:0000256" key="6">
    <source>
        <dbReference type="SAM" id="MobiDB-lite"/>
    </source>
</evidence>
<feature type="region of interest" description="Disordered" evidence="6">
    <location>
        <begin position="692"/>
        <end position="720"/>
    </location>
</feature>
<gene>
    <name evidence="12" type="primary">LOC108738703</name>
</gene>
<dbReference type="InterPro" id="IPR013783">
    <property type="entry name" value="Ig-like_fold"/>
</dbReference>
<evidence type="ECO:0000256" key="2">
    <source>
        <dbReference type="ARBA" id="ARBA00022692"/>
    </source>
</evidence>
<dbReference type="GO" id="GO:0016020">
    <property type="term" value="C:membrane"/>
    <property type="evidence" value="ECO:0007669"/>
    <property type="project" value="UniProtKB-SubCell"/>
</dbReference>
<protein>
    <submittedName>
        <fullName evidence="12">Nephrin-like</fullName>
    </submittedName>
</protein>
<feature type="domain" description="Ig-like" evidence="9">
    <location>
        <begin position="143"/>
        <end position="243"/>
    </location>
</feature>
<evidence type="ECO:0000256" key="1">
    <source>
        <dbReference type="ARBA" id="ARBA00004167"/>
    </source>
</evidence>
<evidence type="ECO:0000313" key="11">
    <source>
        <dbReference type="Proteomes" id="UP000192223"/>
    </source>
</evidence>
<feature type="domain" description="Ig-like" evidence="9">
    <location>
        <begin position="352"/>
        <end position="440"/>
    </location>
</feature>
<dbReference type="InterPro" id="IPR036179">
    <property type="entry name" value="Ig-like_dom_sf"/>
</dbReference>
<name>A0A1W4WV37_AGRPL</name>
<dbReference type="Pfam" id="PF08205">
    <property type="entry name" value="C2-set_2"/>
    <property type="match status" value="1"/>
</dbReference>
<dbReference type="SMART" id="SM00060">
    <property type="entry name" value="FN3"/>
    <property type="match status" value="1"/>
</dbReference>
<keyword evidence="2 7" id="KW-0812">Transmembrane</keyword>
<feature type="domain" description="Ig-like" evidence="9">
    <location>
        <begin position="454"/>
        <end position="524"/>
    </location>
</feature>
<dbReference type="Proteomes" id="UP000192223">
    <property type="component" value="Unplaced"/>
</dbReference>
<dbReference type="CDD" id="cd00063">
    <property type="entry name" value="FN3"/>
    <property type="match status" value="1"/>
</dbReference>
<evidence type="ECO:0000256" key="7">
    <source>
        <dbReference type="SAM" id="Phobius"/>
    </source>
</evidence>
<keyword evidence="11" id="KW-1185">Reference proteome</keyword>
<feature type="signal peptide" evidence="8">
    <location>
        <begin position="1"/>
        <end position="22"/>
    </location>
</feature>
<feature type="chain" id="PRO_5010714509" evidence="8">
    <location>
        <begin position="23"/>
        <end position="792"/>
    </location>
</feature>
<dbReference type="SUPFAM" id="SSF49265">
    <property type="entry name" value="Fibronectin type III"/>
    <property type="match status" value="1"/>
</dbReference>
<feature type="transmembrane region" description="Helical" evidence="7">
    <location>
        <begin position="659"/>
        <end position="683"/>
    </location>
</feature>
<dbReference type="InParanoid" id="A0A1W4WV37"/>
<dbReference type="CDD" id="cd00096">
    <property type="entry name" value="Ig"/>
    <property type="match status" value="2"/>
</dbReference>
<evidence type="ECO:0000256" key="4">
    <source>
        <dbReference type="ARBA" id="ARBA00023136"/>
    </source>
</evidence>
<evidence type="ECO:0000313" key="12">
    <source>
        <dbReference type="RefSeq" id="XP_018327739.1"/>
    </source>
</evidence>
<dbReference type="OrthoDB" id="10048737at2759"/>
<sequence>MKRYKCTFVVLLVSFAVLSVFSASPLDEDVEVELVLTREGNTSELPCNLQVTHPPDKVSLVEWTKGDDEQPLYKVDFRGVQTQVVPKPEGENRLSLRLVEDKKALLVISSTKVADEGLYNCRVDFYRSQTTFTHVNLTVIVPPQGVQITDELGIPIKNGVTKAYAAGASLILICVATGGKPLPTVAWSRDGEIVTNVTQHFPERFRSQNILRVPELTRSDLHAVYQCEVSNSNQQPPLIVKVTVEMFLRPLEVTLIDPFRFNQTFSAEKKYELICRCKGSRPPPIISWWKDGIPMEGGTISVSADGNTTTSTLWFTPQASDDGLVLSCRAANQMVPHSELRDSWMLKVLYPPKIILHLGHGLQPSSIREGVDVYFECQIIANPKVTRVWWLRDGIRLASNASAGILVANQTLVLQGVSRRSSGNYYCESSNTEGTSRSVPFQLKVKFEPVCGEPNNRKVLGVAKGEPVKIECKVDAEPAARYFRWSFNSTPGISRILKEHTANAGLSILTYQPMSASDYGTIQCWGNNEFGTQRAPCIYHIVPAGRPDPPNGCVVANITHHNANITCVKGFDGGLKQKFIMLVKVGDTEITNITSASTDFEVGNLDAATEYTFVVFALNAKGWSKSGSTLMARTLAAPGLKELRRSTVQSKETKLKGPWMYILLAGGSTLIVAGSIAIIIFVVRRFKVDSPVRERRRSPKRNELSLGPSIQGFTDAGTDDKNPDLIPPPANEALLTAGLIPTAPYTITTRPSQKRNCATQMPVKPYHVTWAPILQSRNCATQTPPPHKESSV</sequence>
<dbReference type="InterPro" id="IPR007110">
    <property type="entry name" value="Ig-like_dom"/>
</dbReference>
<dbReference type="Pfam" id="PF07686">
    <property type="entry name" value="V-set"/>
    <property type="match status" value="1"/>
</dbReference>
<dbReference type="InterPro" id="IPR003599">
    <property type="entry name" value="Ig_sub"/>
</dbReference>
<evidence type="ECO:0000259" key="10">
    <source>
        <dbReference type="PROSITE" id="PS50853"/>
    </source>
</evidence>
<dbReference type="AlphaFoldDB" id="A0A1W4WV37"/>
<accession>A0A1W4WV37</accession>
<keyword evidence="4 7" id="KW-0472">Membrane</keyword>
<dbReference type="InterPro" id="IPR013106">
    <property type="entry name" value="Ig_V-set"/>
</dbReference>